<name>M1W9E3_CLAP2</name>
<dbReference type="VEuPathDB" id="FungiDB:CPUR_06285"/>
<reference evidence="1" key="1">
    <citation type="submission" date="2011-10" db="EMBL/GenBank/DDBJ databases">
        <authorList>
            <person name="MIPS"/>
        </authorList>
    </citation>
    <scope>NUCLEOTIDE SEQUENCE</scope>
    <source>
        <strain evidence="1">20.1</strain>
    </source>
</reference>
<organism evidence="1 2">
    <name type="scientific">Claviceps purpurea (strain 20.1)</name>
    <name type="common">Ergot fungus</name>
    <name type="synonym">Sphacelia segetum</name>
    <dbReference type="NCBI Taxonomy" id="1111077"/>
    <lineage>
        <taxon>Eukaryota</taxon>
        <taxon>Fungi</taxon>
        <taxon>Dikarya</taxon>
        <taxon>Ascomycota</taxon>
        <taxon>Pezizomycotina</taxon>
        <taxon>Sordariomycetes</taxon>
        <taxon>Hypocreomycetidae</taxon>
        <taxon>Hypocreales</taxon>
        <taxon>Clavicipitaceae</taxon>
        <taxon>Claviceps</taxon>
    </lineage>
</organism>
<protein>
    <submittedName>
        <fullName evidence="1">Uncharacterized protein</fullName>
    </submittedName>
</protein>
<evidence type="ECO:0000313" key="2">
    <source>
        <dbReference type="Proteomes" id="UP000016801"/>
    </source>
</evidence>
<accession>M1W9E3</accession>
<dbReference type="AlphaFoldDB" id="M1W9E3"/>
<proteinExistence type="predicted"/>
<dbReference type="Proteomes" id="UP000016801">
    <property type="component" value="Unassembled WGS sequence"/>
</dbReference>
<dbReference type="EMBL" id="CAGA01000041">
    <property type="protein sequence ID" value="CCE32425.1"/>
    <property type="molecule type" value="Genomic_DNA"/>
</dbReference>
<sequence length="123" mass="13581">MPAVPQPSLASKFSLPFAEAGLHPRHSPSAPVYRQSHDQGIKPSQYLEIGSLFRWQSSSTNPSTTSPDDTSGWNSLLRFVILSNSMRLFCPSLDLTTAFGLSKSLVQCRFLGCGPAWIVRHYL</sequence>
<dbReference type="HOGENOM" id="CLU_2015025_0_0_1"/>
<gene>
    <name evidence="1" type="ORF">CPUR_06285</name>
</gene>
<keyword evidence="2" id="KW-1185">Reference proteome</keyword>
<comment type="caution">
    <text evidence="1">The sequence shown here is derived from an EMBL/GenBank/DDBJ whole genome shotgun (WGS) entry which is preliminary data.</text>
</comment>
<reference evidence="1" key="2">
    <citation type="journal article" date="2013" name="PLoS Genet.">
        <title>Plant-symbiotic fungi as chemical engineers: Multi-genome analysis of the Clavicipitaceae reveals dynamics of alkaloid loci.</title>
        <authorList>
            <person name="Schardl C.L."/>
            <person name="Young C.A."/>
            <person name="Hesse U."/>
            <person name="Amyotte S.G."/>
            <person name="Andreeva K."/>
            <person name="Calie P.J."/>
            <person name="Fleetwood D.J."/>
            <person name="Haws D.C."/>
            <person name="Moore N."/>
            <person name="Oeser B."/>
            <person name="Panaccione D.G."/>
            <person name="Schweri K.K."/>
            <person name="Voisey C.R."/>
            <person name="Farman M.L."/>
            <person name="Jaromczyk J.W."/>
            <person name="Roe B.A."/>
            <person name="O'Sullivan D.M."/>
            <person name="Scott B."/>
            <person name="Tudzynski P."/>
            <person name="An Z."/>
            <person name="Arnaoudova E.G."/>
            <person name="Bullock C.T."/>
            <person name="Charlton N.D."/>
            <person name="Chen L."/>
            <person name="Cox M."/>
            <person name="Dinkins R.D."/>
            <person name="Florea S."/>
            <person name="Glenn A.E."/>
            <person name="Gordon A."/>
            <person name="Gueldener U."/>
            <person name="Harris D.R."/>
            <person name="Hollin W."/>
            <person name="Jaromczyk J."/>
            <person name="Johnson R.D."/>
            <person name="Khan A.K."/>
            <person name="Leistner E."/>
            <person name="Leuchtmann A."/>
            <person name="Li C."/>
            <person name="Liu J."/>
            <person name="Liu J."/>
            <person name="Liu M."/>
            <person name="Mace W."/>
            <person name="Machado C."/>
            <person name="Nagabhyru P."/>
            <person name="Pan J."/>
            <person name="Schmid J."/>
            <person name="Sugawara K."/>
            <person name="Steiner U."/>
            <person name="Takach J.E."/>
            <person name="Tanaka E."/>
            <person name="Webb J.S."/>
            <person name="Wilson E.V."/>
            <person name="Wiseman J.L."/>
            <person name="Yoshida R."/>
            <person name="Zeng Z."/>
        </authorList>
    </citation>
    <scope>NUCLEOTIDE SEQUENCE [LARGE SCALE GENOMIC DNA]</scope>
    <source>
        <strain evidence="1">20.1</strain>
    </source>
</reference>
<evidence type="ECO:0000313" key="1">
    <source>
        <dbReference type="EMBL" id="CCE32425.1"/>
    </source>
</evidence>